<protein>
    <submittedName>
        <fullName evidence="2">Uncharacterized protein LOC141574957</fullName>
    </submittedName>
</protein>
<accession>A0AC58PF71</accession>
<proteinExistence type="predicted"/>
<dbReference type="RefSeq" id="XP_074208678.1">
    <property type="nucleotide sequence ID" value="XM_074352577.1"/>
</dbReference>
<sequence>MRLRLTPPDSALPSPAPASPAAGPRVDPCARAAPAHLEGLQGRLACALGRRSPALTPLHLPVRPGGGRESLRGSSSTARLPASRLPHLPPVRPCPLPLSTLGSQGCQAAAGPQHTARWRRFGRAQSGQEVAILWRTLVVPPRPPGTRVFLGNAGTSRARPCGRSAALTGELANGRRGRQHNVERLQNVNTAGRAAGHVCPDCHPPAAGTTGDQLWHPRAARLRDACLALSSSPPAEDSLAASTKILLQRAPRSDVSK</sequence>
<evidence type="ECO:0000313" key="1">
    <source>
        <dbReference type="Proteomes" id="UP001732780"/>
    </source>
</evidence>
<evidence type="ECO:0000313" key="2">
    <source>
        <dbReference type="RefSeq" id="XP_074208678.1"/>
    </source>
</evidence>
<dbReference type="Proteomes" id="UP001732780">
    <property type="component" value="Chromosome 25"/>
</dbReference>
<reference evidence="2" key="1">
    <citation type="submission" date="2025-08" db="UniProtKB">
        <authorList>
            <consortium name="RefSeq"/>
        </authorList>
    </citation>
    <scope>IDENTIFICATION</scope>
    <source>
        <tissue evidence="2">Blood</tissue>
    </source>
</reference>
<name>A0AC58PF71_CAMBA</name>
<keyword evidence="1" id="KW-1185">Reference proteome</keyword>
<organism evidence="1 2">
    <name type="scientific">Camelus bactrianus</name>
    <name type="common">Bactrian camel</name>
    <dbReference type="NCBI Taxonomy" id="9837"/>
    <lineage>
        <taxon>Eukaryota</taxon>
        <taxon>Metazoa</taxon>
        <taxon>Chordata</taxon>
        <taxon>Craniata</taxon>
        <taxon>Vertebrata</taxon>
        <taxon>Euteleostomi</taxon>
        <taxon>Mammalia</taxon>
        <taxon>Eutheria</taxon>
        <taxon>Laurasiatheria</taxon>
        <taxon>Artiodactyla</taxon>
        <taxon>Tylopoda</taxon>
        <taxon>Camelidae</taxon>
        <taxon>Camelus</taxon>
    </lineage>
</organism>
<gene>
    <name evidence="2" type="primary">LOC141574957</name>
</gene>